<dbReference type="AlphaFoldDB" id="A0A086PBV8"/>
<reference evidence="2" key="1">
    <citation type="submission" date="2014-08" db="EMBL/GenBank/DDBJ databases">
        <title>Draft genome sequences of Sphingobium herbicidovorans.</title>
        <authorList>
            <person name="Gan H.M."/>
            <person name="Gan H.Y."/>
            <person name="Savka M.A."/>
        </authorList>
    </citation>
    <scope>NUCLEOTIDE SEQUENCE [LARGE SCALE GENOMIC DNA]</scope>
    <source>
        <strain evidence="2">NBRC 16415</strain>
    </source>
</reference>
<dbReference type="SUPFAM" id="SSF46689">
    <property type="entry name" value="Homeodomain-like"/>
    <property type="match status" value="1"/>
</dbReference>
<organism evidence="2 3">
    <name type="scientific">Sphingobium herbicidovorans (strain ATCC 700291 / DSM 11019 / CCUG 56400 / KCTC 2939 / LMG 18315 / NBRC 16415 / MH)</name>
    <name type="common">Sphingomonas herbicidovorans</name>
    <dbReference type="NCBI Taxonomy" id="1219045"/>
    <lineage>
        <taxon>Bacteria</taxon>
        <taxon>Pseudomonadati</taxon>
        <taxon>Pseudomonadota</taxon>
        <taxon>Alphaproteobacteria</taxon>
        <taxon>Sphingomonadales</taxon>
        <taxon>Sphingomonadaceae</taxon>
        <taxon>Sphingobium</taxon>
    </lineage>
</organism>
<dbReference type="PANTHER" id="PTHR35004:SF7">
    <property type="entry name" value="INTEGRASE PROTEIN"/>
    <property type="match status" value="1"/>
</dbReference>
<evidence type="ECO:0000313" key="2">
    <source>
        <dbReference type="EMBL" id="KFG90876.1"/>
    </source>
</evidence>
<dbReference type="Proteomes" id="UP000024284">
    <property type="component" value="Unassembled WGS sequence"/>
</dbReference>
<feature type="domain" description="Integrase catalytic" evidence="1">
    <location>
        <begin position="129"/>
        <end position="314"/>
    </location>
</feature>
<dbReference type="InterPro" id="IPR036397">
    <property type="entry name" value="RNaseH_sf"/>
</dbReference>
<dbReference type="InterPro" id="IPR047797">
    <property type="entry name" value="ISNCY_transpos"/>
</dbReference>
<dbReference type="SUPFAM" id="SSF53098">
    <property type="entry name" value="Ribonuclease H-like"/>
    <property type="match status" value="1"/>
</dbReference>
<dbReference type="InterPro" id="IPR009057">
    <property type="entry name" value="Homeodomain-like_sf"/>
</dbReference>
<dbReference type="OrthoDB" id="7319221at2"/>
<dbReference type="PROSITE" id="PS50994">
    <property type="entry name" value="INTEGRASE"/>
    <property type="match status" value="1"/>
</dbReference>
<proteinExistence type="predicted"/>
<dbReference type="PANTHER" id="PTHR35004">
    <property type="entry name" value="TRANSPOSASE RV3428C-RELATED"/>
    <property type="match status" value="1"/>
</dbReference>
<sequence length="472" mass="54546">MTVVSMSHGELTRFDTLLRVERRELRAEDAATLLGLSRRQVYRLLIRMRADGAPGLVSRRRGRRSNRWLGDSFRNHAIALVREHYHDFGPTLAAEYLAERHDVHISRETLRKLMIEAGLWKDRAARRPRPYQPRYRRDCRGELVQIDGSKHWWFEDRGPQCTLLVYIDDATSELMHLQMVESESTFSYMEATRAYIERHGKPVAFYSDQHSVFRNSRASAARGDGMTHFGRALDALNIEIICANSPQAKGRVERANGTLQDRLVKAMRLEGISSIGEANAFLPSYMVRHNARFARPAFDSRDLHRPLAPHDDLHAIMVWREQRTVTAALTLHYNKTMFILEPTEIARELVRKRVLVCEYPDGRLEIQHEGHVLPYRQFDKMRQVKQPAIVDNRHLDAALLLAKQIQAIAPHHRQRNNNAPTRRDQPTHLFPEPEATVKIDGRRLGGTKLKRGPRLSQAELRARGTLEFVKAR</sequence>
<dbReference type="PATRIC" id="fig|1219045.3.peg.1352"/>
<dbReference type="NCBIfam" id="NF033594">
    <property type="entry name" value="transpos_ISNCY_2"/>
    <property type="match status" value="1"/>
</dbReference>
<evidence type="ECO:0000313" key="3">
    <source>
        <dbReference type="Proteomes" id="UP000024284"/>
    </source>
</evidence>
<gene>
    <name evidence="2" type="ORF">BV98_001320</name>
</gene>
<dbReference type="GO" id="GO:0015074">
    <property type="term" value="P:DNA integration"/>
    <property type="evidence" value="ECO:0007669"/>
    <property type="project" value="InterPro"/>
</dbReference>
<accession>A0A086PBV8</accession>
<dbReference type="InterPro" id="IPR001584">
    <property type="entry name" value="Integrase_cat-core"/>
</dbReference>
<comment type="caution">
    <text evidence="2">The sequence shown here is derived from an EMBL/GenBank/DDBJ whole genome shotgun (WGS) entry which is preliminary data.</text>
</comment>
<name>A0A086PBV8_SPHHM</name>
<dbReference type="STRING" id="76947.GCA_002080435_00345"/>
<protein>
    <submittedName>
        <fullName evidence="2">Transposase</fullName>
    </submittedName>
</protein>
<dbReference type="EMBL" id="JFZA02000009">
    <property type="protein sequence ID" value="KFG90876.1"/>
    <property type="molecule type" value="Genomic_DNA"/>
</dbReference>
<dbReference type="eggNOG" id="COG2801">
    <property type="taxonomic scope" value="Bacteria"/>
</dbReference>
<dbReference type="InterPro" id="IPR012337">
    <property type="entry name" value="RNaseH-like_sf"/>
</dbReference>
<dbReference type="Pfam" id="PF13565">
    <property type="entry name" value="HTH_32"/>
    <property type="match status" value="1"/>
</dbReference>
<dbReference type="RefSeq" id="WP_037463831.1">
    <property type="nucleotide sequence ID" value="NZ_BCZD01000072.1"/>
</dbReference>
<evidence type="ECO:0000259" key="1">
    <source>
        <dbReference type="PROSITE" id="PS50994"/>
    </source>
</evidence>
<keyword evidence="3" id="KW-1185">Reference proteome</keyword>
<dbReference type="Gene3D" id="3.30.420.10">
    <property type="entry name" value="Ribonuclease H-like superfamily/Ribonuclease H"/>
    <property type="match status" value="1"/>
</dbReference>
<dbReference type="GO" id="GO:0003676">
    <property type="term" value="F:nucleic acid binding"/>
    <property type="evidence" value="ECO:0007669"/>
    <property type="project" value="InterPro"/>
</dbReference>